<dbReference type="Pfam" id="PF01189">
    <property type="entry name" value="Methyltr_RsmB-F"/>
    <property type="match status" value="1"/>
</dbReference>
<dbReference type="SUPFAM" id="SSF53335">
    <property type="entry name" value="S-adenosyl-L-methionine-dependent methyltransferases"/>
    <property type="match status" value="1"/>
</dbReference>
<dbReference type="GO" id="GO:0008173">
    <property type="term" value="F:RNA methyltransferase activity"/>
    <property type="evidence" value="ECO:0007669"/>
    <property type="project" value="InterPro"/>
</dbReference>
<dbReference type="PANTHER" id="PTHR22807:SF4">
    <property type="entry name" value="28S RRNA (CYTOSINE-C(5))-METHYLTRANSFERASE"/>
    <property type="match status" value="1"/>
</dbReference>
<dbReference type="AlphaFoldDB" id="A0AAV1A2W9"/>
<dbReference type="GO" id="GO:0005730">
    <property type="term" value="C:nucleolus"/>
    <property type="evidence" value="ECO:0007669"/>
    <property type="project" value="TreeGrafter"/>
</dbReference>
<evidence type="ECO:0000259" key="2">
    <source>
        <dbReference type="Pfam" id="PF01189"/>
    </source>
</evidence>
<proteinExistence type="predicted"/>
<evidence type="ECO:0000256" key="1">
    <source>
        <dbReference type="SAM" id="MobiDB-lite"/>
    </source>
</evidence>
<dbReference type="GO" id="GO:0070475">
    <property type="term" value="P:rRNA base methylation"/>
    <property type="evidence" value="ECO:0007669"/>
    <property type="project" value="TreeGrafter"/>
</dbReference>
<name>A0AAV1A2W9_VICFA</name>
<feature type="compositionally biased region" description="Low complexity" evidence="1">
    <location>
        <begin position="46"/>
        <end position="64"/>
    </location>
</feature>
<dbReference type="Gene3D" id="3.40.50.150">
    <property type="entry name" value="Vaccinia Virus protein VP39"/>
    <property type="match status" value="2"/>
</dbReference>
<dbReference type="InterPro" id="IPR023267">
    <property type="entry name" value="RCMT"/>
</dbReference>
<organism evidence="3 4">
    <name type="scientific">Vicia faba</name>
    <name type="common">Broad bean</name>
    <name type="synonym">Faba vulgaris</name>
    <dbReference type="NCBI Taxonomy" id="3906"/>
    <lineage>
        <taxon>Eukaryota</taxon>
        <taxon>Viridiplantae</taxon>
        <taxon>Streptophyta</taxon>
        <taxon>Embryophyta</taxon>
        <taxon>Tracheophyta</taxon>
        <taxon>Spermatophyta</taxon>
        <taxon>Magnoliopsida</taxon>
        <taxon>eudicotyledons</taxon>
        <taxon>Gunneridae</taxon>
        <taxon>Pentapetalae</taxon>
        <taxon>rosids</taxon>
        <taxon>fabids</taxon>
        <taxon>Fabales</taxon>
        <taxon>Fabaceae</taxon>
        <taxon>Papilionoideae</taxon>
        <taxon>50 kb inversion clade</taxon>
        <taxon>NPAAA clade</taxon>
        <taxon>Hologalegina</taxon>
        <taxon>IRL clade</taxon>
        <taxon>Fabeae</taxon>
        <taxon>Vicia</taxon>
    </lineage>
</organism>
<gene>
    <name evidence="3" type="ORF">VFH_III092440</name>
</gene>
<evidence type="ECO:0000313" key="3">
    <source>
        <dbReference type="EMBL" id="CAI8603583.1"/>
    </source>
</evidence>
<feature type="region of interest" description="Disordered" evidence="1">
    <location>
        <begin position="43"/>
        <end position="101"/>
    </location>
</feature>
<dbReference type="InterPro" id="IPR049560">
    <property type="entry name" value="MeTrfase_RsmB-F_NOP2_cat"/>
</dbReference>
<protein>
    <recommendedName>
        <fullName evidence="2">SAM-dependent methyltransferase RsmB-F/NOP2-type catalytic core domain-containing protein</fullName>
    </recommendedName>
</protein>
<accession>A0AAV1A2W9</accession>
<dbReference type="PANTHER" id="PTHR22807">
    <property type="entry name" value="NOP2 YEAST -RELATED NOL1/NOP2/FMU SUN DOMAIN-CONTAINING"/>
    <property type="match status" value="1"/>
</dbReference>
<feature type="compositionally biased region" description="Basic residues" evidence="1">
    <location>
        <begin position="73"/>
        <end position="88"/>
    </location>
</feature>
<reference evidence="3 4" key="1">
    <citation type="submission" date="2023-01" db="EMBL/GenBank/DDBJ databases">
        <authorList>
            <person name="Kreplak J."/>
        </authorList>
    </citation>
    <scope>NUCLEOTIDE SEQUENCE [LARGE SCALE GENOMIC DNA]</scope>
</reference>
<evidence type="ECO:0000313" key="4">
    <source>
        <dbReference type="Proteomes" id="UP001157006"/>
    </source>
</evidence>
<dbReference type="EMBL" id="OX451738">
    <property type="protein sequence ID" value="CAI8603583.1"/>
    <property type="molecule type" value="Genomic_DNA"/>
</dbReference>
<keyword evidence="4" id="KW-1185">Reference proteome</keyword>
<sequence>MEEAIETSVCVVAAVPDVGSWFATSVRGSVEGFNFGELHSAVQEDSPGSSITVSSPPSSPSRFSAEIGPSNSPHRKKRKHRASKKKKKPLDPVDSVDDSCDPYQKNELPIVNGRAWQEDSPGSSITVSSPDASNIGLEEKRYLFSAEGLQKCNRLLHPGNKTVHLAALMKRKGRIIACELKKEKIKRLNGTIKLSGVSNIQYCVYNNQEAFQPIVNSDPSYSKLKAILLDPSYSDSALQHAFFVIPALERIVYSTCSINQIENEDVVKFVLSIAESYGFQLAKPFPEWHVLVFQSLKALKIWFEQILPSTERVSSHTTSYFICCIQLPLSGRVYATGLGNVPCE</sequence>
<dbReference type="Proteomes" id="UP001157006">
    <property type="component" value="Chromosome 3"/>
</dbReference>
<feature type="domain" description="SAM-dependent methyltransferase RsmB-F/NOP2-type catalytic core" evidence="2">
    <location>
        <begin position="158"/>
        <end position="230"/>
    </location>
</feature>
<dbReference type="InterPro" id="IPR029063">
    <property type="entry name" value="SAM-dependent_MTases_sf"/>
</dbReference>